<dbReference type="STRING" id="915471.SAMN05216201_11413"/>
<dbReference type="PANTHER" id="PTHR36435">
    <property type="entry name" value="SLR1288 PROTEIN"/>
    <property type="match status" value="1"/>
</dbReference>
<dbReference type="GO" id="GO:0004175">
    <property type="term" value="F:endopeptidase activity"/>
    <property type="evidence" value="ECO:0007669"/>
    <property type="project" value="UniProtKB-ARBA"/>
</dbReference>
<accession>A0A1H7ARB1</accession>
<name>A0A1H7ARB1_9PSED</name>
<dbReference type="OrthoDB" id="5322702at2"/>
<evidence type="ECO:0000313" key="4">
    <source>
        <dbReference type="Proteomes" id="UP000242930"/>
    </source>
</evidence>
<protein>
    <recommendedName>
        <fullName evidence="2">CAAX prenyl protease 2/Lysostaphin resistance protein A-like domain-containing protein</fullName>
    </recommendedName>
</protein>
<organism evidence="3 4">
    <name type="scientific">Pseudomonas linyingensis</name>
    <dbReference type="NCBI Taxonomy" id="915471"/>
    <lineage>
        <taxon>Bacteria</taxon>
        <taxon>Pseudomonadati</taxon>
        <taxon>Pseudomonadota</taxon>
        <taxon>Gammaproteobacteria</taxon>
        <taxon>Pseudomonadales</taxon>
        <taxon>Pseudomonadaceae</taxon>
        <taxon>Pseudomonas</taxon>
    </lineage>
</organism>
<dbReference type="AlphaFoldDB" id="A0A1H7ARB1"/>
<evidence type="ECO:0000259" key="2">
    <source>
        <dbReference type="Pfam" id="PF02517"/>
    </source>
</evidence>
<dbReference type="PANTHER" id="PTHR36435:SF1">
    <property type="entry name" value="CAAX AMINO TERMINAL PROTEASE FAMILY PROTEIN"/>
    <property type="match status" value="1"/>
</dbReference>
<feature type="transmembrane region" description="Helical" evidence="1">
    <location>
        <begin position="139"/>
        <end position="164"/>
    </location>
</feature>
<reference evidence="4" key="1">
    <citation type="submission" date="2016-10" db="EMBL/GenBank/DDBJ databases">
        <authorList>
            <person name="Varghese N."/>
            <person name="Submissions S."/>
        </authorList>
    </citation>
    <scope>NUCLEOTIDE SEQUENCE [LARGE SCALE GENOMIC DNA]</scope>
    <source>
        <strain evidence="4">LMG 25967</strain>
    </source>
</reference>
<feature type="transmembrane region" description="Helical" evidence="1">
    <location>
        <begin position="66"/>
        <end position="86"/>
    </location>
</feature>
<keyword evidence="1" id="KW-0472">Membrane</keyword>
<dbReference type="RefSeq" id="WP_090312629.1">
    <property type="nucleotide sequence ID" value="NZ_FNZE01000014.1"/>
</dbReference>
<feature type="transmembrane region" description="Helical" evidence="1">
    <location>
        <begin position="106"/>
        <end position="127"/>
    </location>
</feature>
<gene>
    <name evidence="3" type="ORF">SAMN05216201_11413</name>
</gene>
<keyword evidence="4" id="KW-1185">Reference proteome</keyword>
<evidence type="ECO:0000256" key="1">
    <source>
        <dbReference type="SAM" id="Phobius"/>
    </source>
</evidence>
<dbReference type="InterPro" id="IPR052710">
    <property type="entry name" value="CAAX_protease"/>
</dbReference>
<dbReference type="Pfam" id="PF02517">
    <property type="entry name" value="Rce1-like"/>
    <property type="match status" value="1"/>
</dbReference>
<feature type="domain" description="CAAX prenyl protease 2/Lysostaphin resistance protein A-like" evidence="2">
    <location>
        <begin position="169"/>
        <end position="259"/>
    </location>
</feature>
<feature type="transmembrane region" description="Helical" evidence="1">
    <location>
        <begin position="170"/>
        <end position="189"/>
    </location>
</feature>
<feature type="transmembrane region" description="Helical" evidence="1">
    <location>
        <begin position="221"/>
        <end position="239"/>
    </location>
</feature>
<proteinExistence type="predicted"/>
<evidence type="ECO:0000313" key="3">
    <source>
        <dbReference type="EMBL" id="SEJ67848.1"/>
    </source>
</evidence>
<dbReference type="InterPro" id="IPR003675">
    <property type="entry name" value="Rce1/LyrA-like_dom"/>
</dbReference>
<keyword evidence="1" id="KW-1133">Transmembrane helix</keyword>
<dbReference type="Proteomes" id="UP000242930">
    <property type="component" value="Unassembled WGS sequence"/>
</dbReference>
<feature type="transmembrane region" description="Helical" evidence="1">
    <location>
        <begin position="246"/>
        <end position="268"/>
    </location>
</feature>
<keyword evidence="1" id="KW-0812">Transmembrane</keyword>
<dbReference type="GO" id="GO:0080120">
    <property type="term" value="P:CAAX-box protein maturation"/>
    <property type="evidence" value="ECO:0007669"/>
    <property type="project" value="UniProtKB-ARBA"/>
</dbReference>
<sequence length="271" mass="28548">MPHDSPAFAVTADYPQTRPGQLLWPLLAPALVLLAGLLAGGIQPAGLLGGALFAAWVLCARPRLSGGLWLGGTLLAGLALAAHVLPGFSPLPLGVPRSISPDAPPYALRLSWDKLLVGVTLLAWWWRQPRRPVEHARSAWRWALATLLAVPALALALGVVAWQPKWPAELAVWLALNLGVTALAEELLFRGVLQGALVARLGASRGIALSAALFGLAHAPFSLTFALVAGVAGLGYGWVLQRSGRLAAAVLLHAAVNLLHFLLLSYPLRLN</sequence>
<dbReference type="EMBL" id="FNZE01000014">
    <property type="protein sequence ID" value="SEJ67848.1"/>
    <property type="molecule type" value="Genomic_DNA"/>
</dbReference>
<feature type="transmembrane region" description="Helical" evidence="1">
    <location>
        <begin position="26"/>
        <end position="59"/>
    </location>
</feature>